<evidence type="ECO:0000256" key="5">
    <source>
        <dbReference type="ARBA" id="ARBA00022729"/>
    </source>
</evidence>
<keyword evidence="4" id="KW-0812">Transmembrane</keyword>
<dbReference type="PANTHER" id="PTHR14789">
    <property type="entry name" value="CHONDROLECTIN VARIANT CHODLFDELTAE"/>
    <property type="match status" value="1"/>
</dbReference>
<evidence type="ECO:0000256" key="9">
    <source>
        <dbReference type="ARBA" id="ARBA00023136"/>
    </source>
</evidence>
<dbReference type="InterPro" id="IPR051505">
    <property type="entry name" value="C-type_lectin_domain"/>
</dbReference>
<dbReference type="SUPFAM" id="SSF57184">
    <property type="entry name" value="Growth factor receptor domain"/>
    <property type="match status" value="2"/>
</dbReference>
<proteinExistence type="predicted"/>
<dbReference type="PROSITE" id="PS01186">
    <property type="entry name" value="EGF_2"/>
    <property type="match status" value="2"/>
</dbReference>
<dbReference type="Proteomes" id="UP000186698">
    <property type="component" value="Chromosome 5L"/>
</dbReference>
<dbReference type="SMART" id="SM00181">
    <property type="entry name" value="EGF"/>
    <property type="match status" value="5"/>
</dbReference>
<keyword evidence="13" id="KW-1185">Reference proteome</keyword>
<keyword evidence="3" id="KW-0597">Phosphoprotein</keyword>
<dbReference type="InterPro" id="IPR016186">
    <property type="entry name" value="C-type_lectin-like/link_sf"/>
</dbReference>
<dbReference type="SUPFAM" id="SSF56436">
    <property type="entry name" value="C-type lectin-like"/>
    <property type="match status" value="1"/>
</dbReference>
<keyword evidence="9" id="KW-0472">Membrane</keyword>
<dbReference type="PANTHER" id="PTHR14789:SF9">
    <property type="entry name" value="THROMBOMODULIN"/>
    <property type="match status" value="1"/>
</dbReference>
<accession>A0A1L8G612</accession>
<dbReference type="FunFam" id="2.10.25.10:FF:000002">
    <property type="entry name" value="Latent-transforming growth factor beta-binding protein 3"/>
    <property type="match status" value="1"/>
</dbReference>
<evidence type="ECO:0000256" key="2">
    <source>
        <dbReference type="ARBA" id="ARBA00022536"/>
    </source>
</evidence>
<dbReference type="GO" id="GO:0030246">
    <property type="term" value="F:carbohydrate binding"/>
    <property type="evidence" value="ECO:0007669"/>
    <property type="project" value="UniProtKB-KW"/>
</dbReference>
<dbReference type="InterPro" id="IPR009030">
    <property type="entry name" value="Growth_fac_rcpt_cys_sf"/>
</dbReference>
<dbReference type="AGR" id="Xenbase:XB-GENE-17343735"/>
<dbReference type="PaxDb" id="8355-A0A1L8G612"/>
<dbReference type="InterPro" id="IPR001881">
    <property type="entry name" value="EGF-like_Ca-bd_dom"/>
</dbReference>
<sequence length="540" mass="58782">MRRLLQSILGVLLSAHLGIPSLADQNLSNLICIGQSCYLASWTSKRHNKAESYCSDQGGHLMAVRSSVEAEVVEMLLGKSVDTVASVWIGLELKHALCTDVSQPLRGFQWVTGESDTNYSKWKSNDTKCGKLCVVVHRDLSWEEVLCNTKSDGQLCEISYSASCKPISLPQGYDIVYNTPVGMADPGIPFLPPDTKADIPSANLSLVCGDPGDGEMKWTSKEYGAWNCMIENGGCSFICNGDIGESKCECHQNMNLSDDGRGCIPLPSSLQCIPDQSTGTCVCAKGFTPAEDGRTCQDIDDCALIPDLCEQSCTNTEGSFMCTCFDGYEMVDEQCKDINECESSDTLPCEHICENFSGGHKCVCWEGFTVDEKDPKKCKQFCNSTICPAYCGNKCSCPDGYVMETEDESNLQCRDIDECESRFCKDLCENLPGSYNCYCPEGFILEKDTSCSPAGGSGEGITPTSFQPLKPTPSGDEHSVQQPIMAFGICVGILSIIIVLIAIICHLVRKHHKDQAALDCKNPEKGLVLQQVNSTSSKKL</sequence>
<evidence type="ECO:0000256" key="12">
    <source>
        <dbReference type="PROSITE-ProRule" id="PRU00076"/>
    </source>
</evidence>
<dbReference type="PROSITE" id="PS50041">
    <property type="entry name" value="C_TYPE_LECTIN_2"/>
    <property type="match status" value="1"/>
</dbReference>
<dbReference type="CTD" id="108716407"/>
<dbReference type="Pfam" id="PF07645">
    <property type="entry name" value="EGF_CA"/>
    <property type="match status" value="3"/>
</dbReference>
<dbReference type="AlphaFoldDB" id="A0A1L8G612"/>
<dbReference type="PROSITE" id="PS01187">
    <property type="entry name" value="EGF_CA"/>
    <property type="match status" value="1"/>
</dbReference>
<dbReference type="STRING" id="8355.A0A1L8G612"/>
<keyword evidence="8" id="KW-1133">Transmembrane helix</keyword>
<keyword evidence="11" id="KW-0325">Glycoprotein</keyword>
<dbReference type="InterPro" id="IPR049883">
    <property type="entry name" value="NOTCH1_EGF-like"/>
</dbReference>
<evidence type="ECO:0000313" key="14">
    <source>
        <dbReference type="RefSeq" id="XP_018117991.1"/>
    </source>
</evidence>
<dbReference type="InterPro" id="IPR057350">
    <property type="entry name" value="THBD"/>
</dbReference>
<evidence type="ECO:0000256" key="4">
    <source>
        <dbReference type="ARBA" id="ARBA00022692"/>
    </source>
</evidence>
<keyword evidence="5" id="KW-0732">Signal</keyword>
<evidence type="ECO:0000256" key="7">
    <source>
        <dbReference type="ARBA" id="ARBA00022737"/>
    </source>
</evidence>
<dbReference type="Pfam" id="PF25444">
    <property type="entry name" value="THBD"/>
    <property type="match status" value="1"/>
</dbReference>
<dbReference type="PIRSF" id="PIRSF001775">
    <property type="entry name" value="CD93/CD141"/>
    <property type="match status" value="1"/>
</dbReference>
<dbReference type="InterPro" id="IPR000152">
    <property type="entry name" value="EGF-type_Asp/Asn_hydroxyl_site"/>
</dbReference>
<evidence type="ECO:0000313" key="15">
    <source>
        <dbReference type="Xenbase" id="XB-GENE-17343735"/>
    </source>
</evidence>
<keyword evidence="2 12" id="KW-0245">EGF-like domain</keyword>
<organism evidence="13 14">
    <name type="scientific">Xenopus laevis</name>
    <name type="common">African clawed frog</name>
    <dbReference type="NCBI Taxonomy" id="8355"/>
    <lineage>
        <taxon>Eukaryota</taxon>
        <taxon>Metazoa</taxon>
        <taxon>Chordata</taxon>
        <taxon>Craniata</taxon>
        <taxon>Vertebrata</taxon>
        <taxon>Euteleostomi</taxon>
        <taxon>Amphibia</taxon>
        <taxon>Batrachia</taxon>
        <taxon>Anura</taxon>
        <taxon>Pipoidea</taxon>
        <taxon>Pipidae</taxon>
        <taxon>Xenopodinae</taxon>
        <taxon>Xenopus</taxon>
        <taxon>Xenopus</taxon>
    </lineage>
</organism>
<dbReference type="Xenbase" id="XB-GENE-17343735">
    <property type="gene designation" value="thbd.L"/>
</dbReference>
<dbReference type="SMART" id="SM00034">
    <property type="entry name" value="CLECT"/>
    <property type="match status" value="1"/>
</dbReference>
<comment type="caution">
    <text evidence="12">Lacks conserved residue(s) required for the propagation of feature annotation.</text>
</comment>
<dbReference type="PRINTS" id="PR00907">
    <property type="entry name" value="THRMBOMODULN"/>
</dbReference>
<evidence type="ECO:0000256" key="8">
    <source>
        <dbReference type="ARBA" id="ARBA00022989"/>
    </source>
</evidence>
<evidence type="ECO:0000256" key="3">
    <source>
        <dbReference type="ARBA" id="ARBA00022553"/>
    </source>
</evidence>
<reference evidence="14" key="1">
    <citation type="submission" date="2025-08" db="UniProtKB">
        <authorList>
            <consortium name="RefSeq"/>
        </authorList>
    </citation>
    <scope>IDENTIFICATION</scope>
    <source>
        <strain evidence="14">J_2021</strain>
        <tissue evidence="14">Erythrocytes</tissue>
    </source>
</reference>
<dbReference type="PROSITE" id="PS50026">
    <property type="entry name" value="EGF_3"/>
    <property type="match status" value="2"/>
</dbReference>
<keyword evidence="6" id="KW-0430">Lectin</keyword>
<protein>
    <submittedName>
        <fullName evidence="14">Thrombomodulin</fullName>
    </submittedName>
</protein>
<dbReference type="InterPro" id="IPR018097">
    <property type="entry name" value="EGF_Ca-bd_CS"/>
</dbReference>
<keyword evidence="10" id="KW-1015">Disulfide bond</keyword>
<comment type="subcellular location">
    <subcellularLocation>
        <location evidence="1">Membrane</location>
        <topology evidence="1">Single-pass type I membrane protein</topology>
    </subcellularLocation>
</comment>
<dbReference type="SMART" id="SM00179">
    <property type="entry name" value="EGF_CA"/>
    <property type="match status" value="3"/>
</dbReference>
<dbReference type="Bgee" id="108716407">
    <property type="expression patterns" value="Expressed in stomach and 13 other cell types or tissues"/>
</dbReference>
<dbReference type="InterPro" id="IPR000742">
    <property type="entry name" value="EGF"/>
</dbReference>
<evidence type="ECO:0000256" key="10">
    <source>
        <dbReference type="ARBA" id="ARBA00023157"/>
    </source>
</evidence>
<evidence type="ECO:0000256" key="11">
    <source>
        <dbReference type="ARBA" id="ARBA00023180"/>
    </source>
</evidence>
<dbReference type="GO" id="GO:0016020">
    <property type="term" value="C:membrane"/>
    <property type="evidence" value="ECO:0007669"/>
    <property type="project" value="UniProtKB-SubCell"/>
</dbReference>
<dbReference type="RefSeq" id="XP_018117991.1">
    <property type="nucleotide sequence ID" value="XM_018262502.2"/>
</dbReference>
<evidence type="ECO:0000313" key="13">
    <source>
        <dbReference type="Proteomes" id="UP000186698"/>
    </source>
</evidence>
<dbReference type="GO" id="GO:0005509">
    <property type="term" value="F:calcium ion binding"/>
    <property type="evidence" value="ECO:0007669"/>
    <property type="project" value="InterPro"/>
</dbReference>
<dbReference type="GeneID" id="108716407"/>
<gene>
    <name evidence="15" type="primary">thbd.L</name>
    <name evidence="14" type="synonym">thbd.S</name>
</gene>
<dbReference type="OrthoDB" id="4062651at2759"/>
<dbReference type="Gene3D" id="2.10.25.10">
    <property type="entry name" value="Laminin"/>
    <property type="match status" value="5"/>
</dbReference>
<dbReference type="KEGG" id="xla:108716407"/>
<name>A0A1L8G612_XENLA</name>
<evidence type="ECO:0000256" key="6">
    <source>
        <dbReference type="ARBA" id="ARBA00022734"/>
    </source>
</evidence>
<evidence type="ECO:0000256" key="1">
    <source>
        <dbReference type="ARBA" id="ARBA00004479"/>
    </source>
</evidence>
<dbReference type="InterPro" id="IPR016187">
    <property type="entry name" value="CTDL_fold"/>
</dbReference>
<dbReference type="InterPro" id="IPR001304">
    <property type="entry name" value="C-type_lectin-like"/>
</dbReference>
<dbReference type="PROSITE" id="PS00010">
    <property type="entry name" value="ASX_HYDROXYL"/>
    <property type="match status" value="2"/>
</dbReference>
<dbReference type="Gene3D" id="3.10.100.10">
    <property type="entry name" value="Mannose-Binding Protein A, subunit A"/>
    <property type="match status" value="1"/>
</dbReference>
<keyword evidence="7" id="KW-0677">Repeat</keyword>
<dbReference type="OMA" id="CEMGECH"/>